<keyword evidence="1" id="KW-0812">Transmembrane</keyword>
<accession>A0A815D8F7</accession>
<dbReference type="EMBL" id="CAJNOV010000082">
    <property type="protein sequence ID" value="CAF0977257.1"/>
    <property type="molecule type" value="Genomic_DNA"/>
</dbReference>
<comment type="caution">
    <text evidence="3">The sequence shown here is derived from an EMBL/GenBank/DDBJ whole genome shotgun (WGS) entry which is preliminary data.</text>
</comment>
<evidence type="ECO:0000313" key="3">
    <source>
        <dbReference type="EMBL" id="CAF1294579.1"/>
    </source>
</evidence>
<evidence type="ECO:0000313" key="4">
    <source>
        <dbReference type="Proteomes" id="UP000663834"/>
    </source>
</evidence>
<feature type="transmembrane region" description="Helical" evidence="1">
    <location>
        <begin position="167"/>
        <end position="189"/>
    </location>
</feature>
<sequence length="339" mass="39202">MSFAPDKSTKNLTFNQYGLHLNWPYIWIIVLGVMLSFLSLSILAMEIGHTICDAYRSTAFGGFIIFLPLLSCSIFVLITAWKPQLLFLRIAKTLCLVMIVLCLALIVYDIFVLVDPTRCFVLNCNIAQVTYQVNSTYKTTITGWPLNITWPDYFLTNMTMKRIFQSIQMCSAVLFILFCSLYLLTYFIYRRIYIEQGTVNNDNKYELVKYQPIASPKKHSDTNVQSFSEYDSSDRVTVFTVENRSSTFTKSSPSTTPTKVETNPVQVTKQNSFVLSRTNSLVQDRTCTRCMKEPRMILVTQYELKNLFSYLCINCNNEIVRDQLKLQHTHSTNSRMWKP</sequence>
<dbReference type="OrthoDB" id="10015480at2759"/>
<feature type="transmembrane region" description="Helical" evidence="1">
    <location>
        <begin position="59"/>
        <end position="81"/>
    </location>
</feature>
<dbReference type="Proteomes" id="UP000663834">
    <property type="component" value="Unassembled WGS sequence"/>
</dbReference>
<gene>
    <name evidence="2" type="ORF">CJN711_LOCUS1182</name>
    <name evidence="3" type="ORF">KQP761_LOCUS4461</name>
</gene>
<reference evidence="3" key="1">
    <citation type="submission" date="2021-02" db="EMBL/GenBank/DDBJ databases">
        <authorList>
            <person name="Nowell W R."/>
        </authorList>
    </citation>
    <scope>NUCLEOTIDE SEQUENCE</scope>
</reference>
<keyword evidence="1" id="KW-0472">Membrane</keyword>
<protein>
    <submittedName>
        <fullName evidence="3">Uncharacterized protein</fullName>
    </submittedName>
</protein>
<feature type="transmembrane region" description="Helical" evidence="1">
    <location>
        <begin position="87"/>
        <end position="108"/>
    </location>
</feature>
<evidence type="ECO:0000256" key="1">
    <source>
        <dbReference type="SAM" id="Phobius"/>
    </source>
</evidence>
<dbReference type="AlphaFoldDB" id="A0A815D8F7"/>
<evidence type="ECO:0000313" key="2">
    <source>
        <dbReference type="EMBL" id="CAF0977257.1"/>
    </source>
</evidence>
<name>A0A815D8F7_9BILA</name>
<organism evidence="3 4">
    <name type="scientific">Rotaria magnacalcarata</name>
    <dbReference type="NCBI Taxonomy" id="392030"/>
    <lineage>
        <taxon>Eukaryota</taxon>
        <taxon>Metazoa</taxon>
        <taxon>Spiralia</taxon>
        <taxon>Gnathifera</taxon>
        <taxon>Rotifera</taxon>
        <taxon>Eurotatoria</taxon>
        <taxon>Bdelloidea</taxon>
        <taxon>Philodinida</taxon>
        <taxon>Philodinidae</taxon>
        <taxon>Rotaria</taxon>
    </lineage>
</organism>
<feature type="transmembrane region" description="Helical" evidence="1">
    <location>
        <begin position="25"/>
        <end position="47"/>
    </location>
</feature>
<dbReference type="EMBL" id="CAJNOW010000821">
    <property type="protein sequence ID" value="CAF1294579.1"/>
    <property type="molecule type" value="Genomic_DNA"/>
</dbReference>
<proteinExistence type="predicted"/>
<keyword evidence="1" id="KW-1133">Transmembrane helix</keyword>
<dbReference type="Proteomes" id="UP000663855">
    <property type="component" value="Unassembled WGS sequence"/>
</dbReference>